<dbReference type="SUPFAM" id="SSF103473">
    <property type="entry name" value="MFS general substrate transporter"/>
    <property type="match status" value="1"/>
</dbReference>
<dbReference type="GO" id="GO:0005381">
    <property type="term" value="F:iron ion transmembrane transporter activity"/>
    <property type="evidence" value="ECO:0007669"/>
    <property type="project" value="UniProtKB-UniRule"/>
</dbReference>
<organism evidence="8 9">
    <name type="scientific">Caenorhabditis auriculariae</name>
    <dbReference type="NCBI Taxonomy" id="2777116"/>
    <lineage>
        <taxon>Eukaryota</taxon>
        <taxon>Metazoa</taxon>
        <taxon>Ecdysozoa</taxon>
        <taxon>Nematoda</taxon>
        <taxon>Chromadorea</taxon>
        <taxon>Rhabditida</taxon>
        <taxon>Rhabditina</taxon>
        <taxon>Rhabditomorpha</taxon>
        <taxon>Rhabditoidea</taxon>
        <taxon>Rhabditidae</taxon>
        <taxon>Peloderinae</taxon>
        <taxon>Caenorhabditis</taxon>
    </lineage>
</organism>
<evidence type="ECO:0000256" key="1">
    <source>
        <dbReference type="ARBA" id="ARBA00004141"/>
    </source>
</evidence>
<comment type="caution">
    <text evidence="7">Lacks conserved residue(s) required for the propagation of feature annotation.</text>
</comment>
<feature type="transmembrane region" description="Helical" evidence="7">
    <location>
        <begin position="24"/>
        <end position="49"/>
    </location>
</feature>
<gene>
    <name evidence="8" type="ORF">CAUJ_LOCUS441</name>
</gene>
<dbReference type="Proteomes" id="UP000835052">
    <property type="component" value="Unassembled WGS sequence"/>
</dbReference>
<keyword evidence="7" id="KW-0406">Ion transport</keyword>
<dbReference type="AlphaFoldDB" id="A0A8S1GP72"/>
<evidence type="ECO:0000256" key="2">
    <source>
        <dbReference type="ARBA" id="ARBA00006279"/>
    </source>
</evidence>
<keyword evidence="3 7" id="KW-0813">Transport</keyword>
<feature type="transmembrane region" description="Helical" evidence="7">
    <location>
        <begin position="244"/>
        <end position="261"/>
    </location>
</feature>
<evidence type="ECO:0000313" key="9">
    <source>
        <dbReference type="Proteomes" id="UP000835052"/>
    </source>
</evidence>
<keyword evidence="9" id="KW-1185">Reference proteome</keyword>
<feature type="transmembrane region" description="Helical" evidence="7">
    <location>
        <begin position="300"/>
        <end position="321"/>
    </location>
</feature>
<evidence type="ECO:0000256" key="3">
    <source>
        <dbReference type="ARBA" id="ARBA00022448"/>
    </source>
</evidence>
<dbReference type="Gene3D" id="1.20.1250.20">
    <property type="entry name" value="MFS general substrate transporter like domains"/>
    <property type="match status" value="1"/>
</dbReference>
<dbReference type="Pfam" id="PF06963">
    <property type="entry name" value="FPN1"/>
    <property type="match status" value="1"/>
</dbReference>
<dbReference type="PANTHER" id="PTHR11660:SF57">
    <property type="entry name" value="SOLUTE CARRIER FAMILY 40 MEMBER"/>
    <property type="match status" value="1"/>
</dbReference>
<protein>
    <recommendedName>
        <fullName evidence="7">Solute carrier family 40 member</fullName>
    </recommendedName>
</protein>
<comment type="function">
    <text evidence="7">May be involved in iron transport and iron homeostasis.</text>
</comment>
<keyword evidence="6 7" id="KW-0472">Membrane</keyword>
<reference evidence="8" key="1">
    <citation type="submission" date="2020-10" db="EMBL/GenBank/DDBJ databases">
        <authorList>
            <person name="Kikuchi T."/>
        </authorList>
    </citation>
    <scope>NUCLEOTIDE SEQUENCE</scope>
    <source>
        <strain evidence="8">NKZ352</strain>
    </source>
</reference>
<evidence type="ECO:0000256" key="6">
    <source>
        <dbReference type="ARBA" id="ARBA00023136"/>
    </source>
</evidence>
<feature type="transmembrane region" description="Helical" evidence="7">
    <location>
        <begin position="442"/>
        <end position="465"/>
    </location>
</feature>
<evidence type="ECO:0000256" key="4">
    <source>
        <dbReference type="ARBA" id="ARBA00022692"/>
    </source>
</evidence>
<evidence type="ECO:0000313" key="8">
    <source>
        <dbReference type="EMBL" id="CAD6184522.1"/>
    </source>
</evidence>
<accession>A0A8S1GP72</accession>
<dbReference type="EMBL" id="CAJGYM010000001">
    <property type="protein sequence ID" value="CAD6184522.1"/>
    <property type="molecule type" value="Genomic_DNA"/>
</dbReference>
<evidence type="ECO:0000256" key="7">
    <source>
        <dbReference type="RuleBase" id="RU365065"/>
    </source>
</evidence>
<sequence length="512" mass="56969">MAALAFAFLFSASGDRMWTFFLGIFVHKIGGILWVAVQQCFDSVIKLVAMPYIGRVLDRVNRFKALKYTLIVNNVAVAVSSAAFGIGFGSIDDEKKTVGVIAVPALIFAVLFSSVSRLASETQRTAFTKDWVVVIDDTERSPNQRTTTSLSGKNSAMTMIDQGSSLLIPLISGYFFENVNTTYLCFAIVLYNFTSWYIEWKLLLRVYKMTPALALREGTTEVVRGERTKTSWTLSLKLYFRQNCWLAAFGLALLYMTVLGFDNLAMSYGQSHGMSATTVGIFRSAGSGMGLMGAAAYPHLVTIFGVEWAALIGLIWQNVFIEMSGASTLMPGSPMNVTGYVDTWTVEKWRSDIWGKLKNPGNNDVPPVGIFSLPSDIVVFFLGITLARFGLWIADPAITEIMQRTIPETERYTVFLVQSSLCEAFSVFKDVLVFFFAETELFGALSILSCAFVFSGLCFYFSYFLQNASCRNRRAEAEETELRSNDGQNQEEQQRLVEIPLTEINETEAHLA</sequence>
<keyword evidence="4 7" id="KW-0812">Transmembrane</keyword>
<comment type="similarity">
    <text evidence="2 7">Belongs to the ferroportin (FP) (TC 2.A.100) family. SLC40A subfamily.</text>
</comment>
<evidence type="ECO:0000256" key="5">
    <source>
        <dbReference type="ARBA" id="ARBA00022989"/>
    </source>
</evidence>
<keyword evidence="5 7" id="KW-1133">Transmembrane helix</keyword>
<dbReference type="OrthoDB" id="648861at2759"/>
<feature type="transmembrane region" description="Helical" evidence="7">
    <location>
        <begin position="70"/>
        <end position="91"/>
    </location>
</feature>
<feature type="transmembrane region" description="Helical" evidence="7">
    <location>
        <begin position="368"/>
        <end position="391"/>
    </location>
</feature>
<name>A0A8S1GP72_9PELO</name>
<feature type="transmembrane region" description="Helical" evidence="7">
    <location>
        <begin position="97"/>
        <end position="119"/>
    </location>
</feature>
<dbReference type="InterPro" id="IPR009716">
    <property type="entry name" value="Ferroportin-1"/>
</dbReference>
<dbReference type="PANTHER" id="PTHR11660">
    <property type="entry name" value="SOLUTE CARRIER FAMILY 40 MEMBER"/>
    <property type="match status" value="1"/>
</dbReference>
<dbReference type="InterPro" id="IPR036259">
    <property type="entry name" value="MFS_trans_sf"/>
</dbReference>
<dbReference type="GO" id="GO:0016020">
    <property type="term" value="C:membrane"/>
    <property type="evidence" value="ECO:0007669"/>
    <property type="project" value="UniProtKB-SubCell"/>
</dbReference>
<proteinExistence type="inferred from homology"/>
<comment type="caution">
    <text evidence="8">The sequence shown here is derived from an EMBL/GenBank/DDBJ whole genome shotgun (WGS) entry which is preliminary data.</text>
</comment>
<comment type="subcellular location">
    <subcellularLocation>
        <location evidence="1 7">Membrane</location>
        <topology evidence="1 7">Multi-pass membrane protein</topology>
    </subcellularLocation>
</comment>